<organism evidence="1 2">
    <name type="scientific">Paraclostridium sordellii</name>
    <name type="common">Clostridium sordellii</name>
    <dbReference type="NCBI Taxonomy" id="1505"/>
    <lineage>
        <taxon>Bacteria</taxon>
        <taxon>Bacillati</taxon>
        <taxon>Bacillota</taxon>
        <taxon>Clostridia</taxon>
        <taxon>Peptostreptococcales</taxon>
        <taxon>Peptostreptococcaceae</taxon>
        <taxon>Paraclostridium</taxon>
    </lineage>
</organism>
<dbReference type="PROSITE" id="PS51257">
    <property type="entry name" value="PROKAR_LIPOPROTEIN"/>
    <property type="match status" value="1"/>
</dbReference>
<accession>A0A9P1L1N3</accession>
<dbReference type="EMBL" id="CDNY01000024">
    <property type="protein sequence ID" value="CEN31702.1"/>
    <property type="molecule type" value="Genomic_DNA"/>
</dbReference>
<dbReference type="Proteomes" id="UP000049685">
    <property type="component" value="Unassembled WGS sequence"/>
</dbReference>
<evidence type="ECO:0000313" key="1">
    <source>
        <dbReference type="EMBL" id="CEN31702.1"/>
    </source>
</evidence>
<reference evidence="2" key="1">
    <citation type="submission" date="2015-01" db="EMBL/GenBank/DDBJ databases">
        <authorList>
            <person name="Aslett A.Martin."/>
            <person name="De Silva Nishadi"/>
        </authorList>
    </citation>
    <scope>NUCLEOTIDE SEQUENCE [LARGE SCALE GENOMIC DNA]</scope>
    <source>
        <strain evidence="2">UMC4404</strain>
    </source>
</reference>
<comment type="caution">
    <text evidence="1">The sequence shown here is derived from an EMBL/GenBank/DDBJ whole genome shotgun (WGS) entry which is preliminary data.</text>
</comment>
<dbReference type="RefSeq" id="WP_057559137.1">
    <property type="nucleotide sequence ID" value="NZ_CDNY01000024.1"/>
</dbReference>
<gene>
    <name evidence="1" type="ORF">UMC4404_22851</name>
</gene>
<evidence type="ECO:0000313" key="2">
    <source>
        <dbReference type="Proteomes" id="UP000049685"/>
    </source>
</evidence>
<sequence>MKFSKLVSLGLIGLLTFGTVGCTTKTEEKKATEKAKTETTTEARDNMTLESYKTEFGKLYDTNIARLENYSKYKDIAVEEPTKDYPGNEAYLNELKKSYKDSEVKLQEFVNSLKKVKTDDPKLKEMNDKLIKEGDKVIGELKARSKKLEEVPNDLMNKSEVEFRRGLNDLVKVDNTAKSDFEKMINDVNEFLGMKPSNTKK</sequence>
<proteinExistence type="predicted"/>
<protein>
    <submittedName>
        <fullName evidence="1">Ribosome recycling factor</fullName>
    </submittedName>
</protein>
<dbReference type="AlphaFoldDB" id="A0A9P1L1N3"/>
<name>A0A9P1L1N3_PARSO</name>